<feature type="compositionally biased region" description="Polar residues" evidence="1">
    <location>
        <begin position="12"/>
        <end position="21"/>
    </location>
</feature>
<dbReference type="EMBL" id="JTDY01008475">
    <property type="protein sequence ID" value="KOB64552.1"/>
    <property type="molecule type" value="Genomic_DNA"/>
</dbReference>
<evidence type="ECO:0000313" key="2">
    <source>
        <dbReference type="EMBL" id="KOB64552.1"/>
    </source>
</evidence>
<keyword evidence="3" id="KW-1185">Reference proteome</keyword>
<proteinExistence type="predicted"/>
<gene>
    <name evidence="2" type="ORF">OBRU01_24029</name>
</gene>
<dbReference type="STRING" id="104452.A0A0L7KMM9"/>
<protein>
    <submittedName>
        <fullName evidence="2">Uncharacterized protein</fullName>
    </submittedName>
</protein>
<evidence type="ECO:0000313" key="3">
    <source>
        <dbReference type="Proteomes" id="UP000037510"/>
    </source>
</evidence>
<name>A0A0L7KMM9_OPEBR</name>
<evidence type="ECO:0000256" key="1">
    <source>
        <dbReference type="SAM" id="MobiDB-lite"/>
    </source>
</evidence>
<accession>A0A0L7KMM9</accession>
<feature type="region of interest" description="Disordered" evidence="1">
    <location>
        <begin position="1"/>
        <end position="21"/>
    </location>
</feature>
<dbReference type="AlphaFoldDB" id="A0A0L7KMM9"/>
<reference evidence="2 3" key="1">
    <citation type="journal article" date="2015" name="Genome Biol. Evol.">
        <title>The genome of winter moth (Operophtera brumata) provides a genomic perspective on sexual dimorphism and phenology.</title>
        <authorList>
            <person name="Derks M.F."/>
            <person name="Smit S."/>
            <person name="Salis L."/>
            <person name="Schijlen E."/>
            <person name="Bossers A."/>
            <person name="Mateman C."/>
            <person name="Pijl A.S."/>
            <person name="de Ridder D."/>
            <person name="Groenen M.A."/>
            <person name="Visser M.E."/>
            <person name="Megens H.J."/>
        </authorList>
    </citation>
    <scope>NUCLEOTIDE SEQUENCE [LARGE SCALE GENOMIC DNA]</scope>
    <source>
        <strain evidence="2">WM2013NL</strain>
        <tissue evidence="2">Head and thorax</tissue>
    </source>
</reference>
<organism evidence="2 3">
    <name type="scientific">Operophtera brumata</name>
    <name type="common">Winter moth</name>
    <name type="synonym">Phalaena brumata</name>
    <dbReference type="NCBI Taxonomy" id="104452"/>
    <lineage>
        <taxon>Eukaryota</taxon>
        <taxon>Metazoa</taxon>
        <taxon>Ecdysozoa</taxon>
        <taxon>Arthropoda</taxon>
        <taxon>Hexapoda</taxon>
        <taxon>Insecta</taxon>
        <taxon>Pterygota</taxon>
        <taxon>Neoptera</taxon>
        <taxon>Endopterygota</taxon>
        <taxon>Lepidoptera</taxon>
        <taxon>Glossata</taxon>
        <taxon>Ditrysia</taxon>
        <taxon>Geometroidea</taxon>
        <taxon>Geometridae</taxon>
        <taxon>Larentiinae</taxon>
        <taxon>Operophtera</taxon>
    </lineage>
</organism>
<dbReference type="Proteomes" id="UP000037510">
    <property type="component" value="Unassembled WGS sequence"/>
</dbReference>
<sequence length="338" mass="37749">MAPGNNGRHPSHTGTIPKTKVRNNCNVPQEAVTPTRRDMTTNLVSTSLDWVPVSEYNSRSNYSQTRKPTNNTTINSDHELTDIDNSVTFEGGFGRFVPVVRPQPRALPLNAQNRDNISDHQDDGAGSSMTGHTLHPYAHQMQNGLIPHSNHAAAAVMIAFIEHTKEEYDELVKMVMQLKDSETNLEQILIERKPDNIEVPAEDTEEGAQPTASVVEITEVTHDTQSNNNDASLINNNLKKVTNLENEQMNKHNEHKNQDDSTTNNDTVIETPQATETGENGLIVPIELPKEEHIKKDDHLNLVLRKNILSCVEKVAQIEQLKKAKDTLKTDEQVMIVV</sequence>
<comment type="caution">
    <text evidence="2">The sequence shown here is derived from an EMBL/GenBank/DDBJ whole genome shotgun (WGS) entry which is preliminary data.</text>
</comment>
<feature type="region of interest" description="Disordered" evidence="1">
    <location>
        <begin position="113"/>
        <end position="133"/>
    </location>
</feature>